<evidence type="ECO:0008006" key="3">
    <source>
        <dbReference type="Google" id="ProtNLM"/>
    </source>
</evidence>
<proteinExistence type="predicted"/>
<gene>
    <name evidence="1" type="ORF">SAMN04487960_101424</name>
</gene>
<dbReference type="Proteomes" id="UP000199675">
    <property type="component" value="Unassembled WGS sequence"/>
</dbReference>
<accession>A0A1H2R6C7</accession>
<dbReference type="OrthoDB" id="278693at2"/>
<dbReference type="RefSeq" id="WP_091811275.1">
    <property type="nucleotide sequence ID" value="NZ_FNNE01000001.1"/>
</dbReference>
<sequence>MEIKTFRELIDWTRDLHQHLSDCLAHCSGEHKQERAQALLQYLADHESELANIVAEFEHQGNHKAMETRVYDYLNHHPLETHRTCSLPYAEMSFEQISHEVFDFHDQIMDLYKTLVSKADIPEAQDLLQALLTMEEHEAMRLARQIGRMDDV</sequence>
<protein>
    <recommendedName>
        <fullName evidence="3">ATPase</fullName>
    </recommendedName>
</protein>
<evidence type="ECO:0000313" key="2">
    <source>
        <dbReference type="Proteomes" id="UP000199675"/>
    </source>
</evidence>
<reference evidence="1 2" key="1">
    <citation type="submission" date="2016-10" db="EMBL/GenBank/DDBJ databases">
        <authorList>
            <person name="de Groot N.N."/>
        </authorList>
    </citation>
    <scope>NUCLEOTIDE SEQUENCE [LARGE SCALE GENOMIC DNA]</scope>
    <source>
        <strain evidence="1 2">CGMCC 1.7059</strain>
    </source>
</reference>
<name>A0A1H2R6C7_9GAMM</name>
<keyword evidence="2" id="KW-1185">Reference proteome</keyword>
<dbReference type="AlphaFoldDB" id="A0A1H2R6C7"/>
<dbReference type="EMBL" id="FNNE01000001">
    <property type="protein sequence ID" value="SDW14690.1"/>
    <property type="molecule type" value="Genomic_DNA"/>
</dbReference>
<organism evidence="1 2">
    <name type="scientific">Marinobacter mobilis</name>
    <dbReference type="NCBI Taxonomy" id="488533"/>
    <lineage>
        <taxon>Bacteria</taxon>
        <taxon>Pseudomonadati</taxon>
        <taxon>Pseudomonadota</taxon>
        <taxon>Gammaproteobacteria</taxon>
        <taxon>Pseudomonadales</taxon>
        <taxon>Marinobacteraceae</taxon>
        <taxon>Marinobacter</taxon>
    </lineage>
</organism>
<dbReference type="STRING" id="488533.SAMN04487960_101424"/>
<evidence type="ECO:0000313" key="1">
    <source>
        <dbReference type="EMBL" id="SDW14690.1"/>
    </source>
</evidence>